<comment type="caution">
    <text evidence="2">The sequence shown here is derived from an EMBL/GenBank/DDBJ whole genome shotgun (WGS) entry which is preliminary data.</text>
</comment>
<feature type="compositionally biased region" description="Low complexity" evidence="1">
    <location>
        <begin position="189"/>
        <end position="198"/>
    </location>
</feature>
<feature type="region of interest" description="Disordered" evidence="1">
    <location>
        <begin position="680"/>
        <end position="713"/>
    </location>
</feature>
<proteinExistence type="predicted"/>
<dbReference type="AlphaFoldDB" id="A0AAV9G1P7"/>
<feature type="compositionally biased region" description="Low complexity" evidence="1">
    <location>
        <begin position="296"/>
        <end position="305"/>
    </location>
</feature>
<evidence type="ECO:0000256" key="1">
    <source>
        <dbReference type="SAM" id="MobiDB-lite"/>
    </source>
</evidence>
<keyword evidence="3" id="KW-1185">Reference proteome</keyword>
<feature type="region of interest" description="Disordered" evidence="1">
    <location>
        <begin position="345"/>
        <end position="367"/>
    </location>
</feature>
<feature type="region of interest" description="Disordered" evidence="1">
    <location>
        <begin position="180"/>
        <end position="220"/>
    </location>
</feature>
<gene>
    <name evidence="2" type="ORF">QBC34DRAFT_417782</name>
</gene>
<accession>A0AAV9G1P7</accession>
<feature type="compositionally biased region" description="Polar residues" evidence="1">
    <location>
        <begin position="206"/>
        <end position="220"/>
    </location>
</feature>
<feature type="region of interest" description="Disordered" evidence="1">
    <location>
        <begin position="243"/>
        <end position="305"/>
    </location>
</feature>
<dbReference type="Proteomes" id="UP001321760">
    <property type="component" value="Unassembled WGS sequence"/>
</dbReference>
<dbReference type="EMBL" id="MU866001">
    <property type="protein sequence ID" value="KAK4443029.1"/>
    <property type="molecule type" value="Genomic_DNA"/>
</dbReference>
<protein>
    <submittedName>
        <fullName evidence="2">Uncharacterized protein</fullName>
    </submittedName>
</protein>
<evidence type="ECO:0000313" key="2">
    <source>
        <dbReference type="EMBL" id="KAK4443029.1"/>
    </source>
</evidence>
<name>A0AAV9G1P7_9PEZI</name>
<reference evidence="2" key="2">
    <citation type="submission" date="2023-05" db="EMBL/GenBank/DDBJ databases">
        <authorList>
            <consortium name="Lawrence Berkeley National Laboratory"/>
            <person name="Steindorff A."/>
            <person name="Hensen N."/>
            <person name="Bonometti L."/>
            <person name="Westerberg I."/>
            <person name="Brannstrom I.O."/>
            <person name="Guillou S."/>
            <person name="Cros-Aarteil S."/>
            <person name="Calhoun S."/>
            <person name="Haridas S."/>
            <person name="Kuo A."/>
            <person name="Mondo S."/>
            <person name="Pangilinan J."/>
            <person name="Riley R."/>
            <person name="Labutti K."/>
            <person name="Andreopoulos B."/>
            <person name="Lipzen A."/>
            <person name="Chen C."/>
            <person name="Yanf M."/>
            <person name="Daum C."/>
            <person name="Ng V."/>
            <person name="Clum A."/>
            <person name="Ohm R."/>
            <person name="Martin F."/>
            <person name="Silar P."/>
            <person name="Natvig D."/>
            <person name="Lalanne C."/>
            <person name="Gautier V."/>
            <person name="Ament-Velasquez S.L."/>
            <person name="Kruys A."/>
            <person name="Hutchinson M.I."/>
            <person name="Powell A.J."/>
            <person name="Barry K."/>
            <person name="Miller A.N."/>
            <person name="Grigoriev I.V."/>
            <person name="Debuchy R."/>
            <person name="Gladieux P."/>
            <person name="Thoren M.H."/>
            <person name="Johannesson H."/>
        </authorList>
    </citation>
    <scope>NUCLEOTIDE SEQUENCE</scope>
    <source>
        <strain evidence="2">PSN243</strain>
    </source>
</reference>
<feature type="region of interest" description="Disordered" evidence="1">
    <location>
        <begin position="550"/>
        <end position="570"/>
    </location>
</feature>
<organism evidence="2 3">
    <name type="scientific">Podospora aff. communis PSN243</name>
    <dbReference type="NCBI Taxonomy" id="3040156"/>
    <lineage>
        <taxon>Eukaryota</taxon>
        <taxon>Fungi</taxon>
        <taxon>Dikarya</taxon>
        <taxon>Ascomycota</taxon>
        <taxon>Pezizomycotina</taxon>
        <taxon>Sordariomycetes</taxon>
        <taxon>Sordariomycetidae</taxon>
        <taxon>Sordariales</taxon>
        <taxon>Podosporaceae</taxon>
        <taxon>Podospora</taxon>
    </lineage>
</organism>
<evidence type="ECO:0000313" key="3">
    <source>
        <dbReference type="Proteomes" id="UP001321760"/>
    </source>
</evidence>
<reference evidence="2" key="1">
    <citation type="journal article" date="2023" name="Mol. Phylogenet. Evol.">
        <title>Genome-scale phylogeny and comparative genomics of the fungal order Sordariales.</title>
        <authorList>
            <person name="Hensen N."/>
            <person name="Bonometti L."/>
            <person name="Westerberg I."/>
            <person name="Brannstrom I.O."/>
            <person name="Guillou S."/>
            <person name="Cros-Aarteil S."/>
            <person name="Calhoun S."/>
            <person name="Haridas S."/>
            <person name="Kuo A."/>
            <person name="Mondo S."/>
            <person name="Pangilinan J."/>
            <person name="Riley R."/>
            <person name="LaButti K."/>
            <person name="Andreopoulos B."/>
            <person name="Lipzen A."/>
            <person name="Chen C."/>
            <person name="Yan M."/>
            <person name="Daum C."/>
            <person name="Ng V."/>
            <person name="Clum A."/>
            <person name="Steindorff A."/>
            <person name="Ohm R.A."/>
            <person name="Martin F."/>
            <person name="Silar P."/>
            <person name="Natvig D.O."/>
            <person name="Lalanne C."/>
            <person name="Gautier V."/>
            <person name="Ament-Velasquez S.L."/>
            <person name="Kruys A."/>
            <person name="Hutchinson M.I."/>
            <person name="Powell A.J."/>
            <person name="Barry K."/>
            <person name="Miller A.N."/>
            <person name="Grigoriev I.V."/>
            <person name="Debuchy R."/>
            <person name="Gladieux P."/>
            <person name="Hiltunen Thoren M."/>
            <person name="Johannesson H."/>
        </authorList>
    </citation>
    <scope>NUCLEOTIDE SEQUENCE</scope>
    <source>
        <strain evidence="2">PSN243</strain>
    </source>
</reference>
<feature type="compositionally biased region" description="Polar residues" evidence="1">
    <location>
        <begin position="279"/>
        <end position="295"/>
    </location>
</feature>
<sequence length="713" mass="76480">MEAAIAVGSLRVAYHFVIFGIKVDQVPAAVRRCIELVRTCHFDLEDLIKLRNEALPMLESKPAILTRVNAIIENARAGLLEVARLVDKLRPEIHGGNTPLRGRLEWLLVDSREFDSQQPLISRQHSSVIAELNFLRQLVLFAPLIDGAKAGGSAAAGPRPMVAWENVALLDEMLGGRKQAPRPISEVNTAPAASTSSVSPPPAIETRSTNESPPQYASLSLPTTLPHVVSSLTQPASRPFIYNAHVPDTQGTGAPANQPAAELQPTSVTPSVPARYSELKQQFQQDTVSSKEPFQSSRPRTSSTMTTFDNSGVAFLFGDLKVSSQATTGQIYDPVQRAVPDIYRPTTSHAATSGPLASGSTTQDLPHDARPTFQPLASQPLIRNWEPIKQRNWWDADSPPSALKLPGTLYLGGNSSTPNLQLKPEPLAPTEPKLRLSQTFSSEIEVVPSAVPAPRTLQPQVSALSLNQQAGTKPLSTIPQELIHLQDGTERPMSSSAALPAASTAVPTGPYLSQLPPWRHSITPKSSGYFPYATNNAAASMSTVSLASITSAPPPLPPKDPEAPASRSSVSFHGLGADLPKDNPLFWTTAEAMTPKPPPKEPLPSNVPTAPLPSNASELLGDIPSRDSVPTYATVREHWQPEYLAATYGSSSAGRQRSQSYTGWETLRTERDIAASQAPQAAELYAGSPVRKSRVDVSELPIAPFSPGPGELE</sequence>